<feature type="transmembrane region" description="Helical" evidence="1">
    <location>
        <begin position="207"/>
        <end position="227"/>
    </location>
</feature>
<accession>A0ABU0E577</accession>
<keyword evidence="1" id="KW-1133">Transmembrane helix</keyword>
<organism evidence="2 3">
    <name type="scientific">Breznakia pachnodae</name>
    <dbReference type="NCBI Taxonomy" id="265178"/>
    <lineage>
        <taxon>Bacteria</taxon>
        <taxon>Bacillati</taxon>
        <taxon>Bacillota</taxon>
        <taxon>Erysipelotrichia</taxon>
        <taxon>Erysipelotrichales</taxon>
        <taxon>Erysipelotrichaceae</taxon>
        <taxon>Breznakia</taxon>
    </lineage>
</organism>
<reference evidence="2 3" key="1">
    <citation type="submission" date="2023-07" db="EMBL/GenBank/DDBJ databases">
        <title>Genomic Encyclopedia of Type Strains, Phase IV (KMG-IV): sequencing the most valuable type-strain genomes for metagenomic binning, comparative biology and taxonomic classification.</title>
        <authorList>
            <person name="Goeker M."/>
        </authorList>
    </citation>
    <scope>NUCLEOTIDE SEQUENCE [LARGE SCALE GENOMIC DNA]</scope>
    <source>
        <strain evidence="2 3">DSM 16784</strain>
    </source>
</reference>
<feature type="transmembrane region" description="Helical" evidence="1">
    <location>
        <begin position="116"/>
        <end position="137"/>
    </location>
</feature>
<dbReference type="EMBL" id="JAUSUR010000004">
    <property type="protein sequence ID" value="MDQ0361655.1"/>
    <property type="molecule type" value="Genomic_DNA"/>
</dbReference>
<dbReference type="Proteomes" id="UP001230220">
    <property type="component" value="Unassembled WGS sequence"/>
</dbReference>
<protein>
    <submittedName>
        <fullName evidence="2">Uncharacterized protein</fullName>
    </submittedName>
</protein>
<proteinExistence type="predicted"/>
<feature type="transmembrane region" description="Helical" evidence="1">
    <location>
        <begin position="47"/>
        <end position="69"/>
    </location>
</feature>
<keyword evidence="1" id="KW-0472">Membrane</keyword>
<evidence type="ECO:0000256" key="1">
    <source>
        <dbReference type="SAM" id="Phobius"/>
    </source>
</evidence>
<feature type="transmembrane region" description="Helical" evidence="1">
    <location>
        <begin position="20"/>
        <end position="41"/>
    </location>
</feature>
<gene>
    <name evidence="2" type="ORF">J2S15_002405</name>
</gene>
<keyword evidence="3" id="KW-1185">Reference proteome</keyword>
<feature type="transmembrane region" description="Helical" evidence="1">
    <location>
        <begin position="175"/>
        <end position="195"/>
    </location>
</feature>
<feature type="transmembrane region" description="Helical" evidence="1">
    <location>
        <begin position="81"/>
        <end position="104"/>
    </location>
</feature>
<comment type="caution">
    <text evidence="2">The sequence shown here is derived from an EMBL/GenBank/DDBJ whole genome shotgun (WGS) entry which is preliminary data.</text>
</comment>
<keyword evidence="1" id="KW-0812">Transmembrane</keyword>
<feature type="transmembrane region" description="Helical" evidence="1">
    <location>
        <begin position="489"/>
        <end position="511"/>
    </location>
</feature>
<evidence type="ECO:0000313" key="3">
    <source>
        <dbReference type="Proteomes" id="UP001230220"/>
    </source>
</evidence>
<name>A0ABU0E577_9FIRM</name>
<evidence type="ECO:0000313" key="2">
    <source>
        <dbReference type="EMBL" id="MDQ0361655.1"/>
    </source>
</evidence>
<dbReference type="RefSeq" id="WP_307408560.1">
    <property type="nucleotide sequence ID" value="NZ_JAUSUR010000004.1"/>
</dbReference>
<sequence length="553" mass="65944">MNSVKMILYKLVYEELWGKIFALLVSIVALAFQFILLFIPISIEKEFIQIWAFFIAAWAIPCIVIFFYSNNKGRIEKELNYYIYYWWWGLFQLIIVFILEYFIYDNIQLHFTLACLNYLVVFQYIILIVLNFSIITSSNKDIIREKKNNRNALNKIISKIINIYYLMKKNIGFHIGFRLGFHIHQFILIFLLFLFRENILGIGKMEISNLGIFGCIILYFFSIFLSIPKYDNYIIQENQITIRYTNLELSDILTSRVFIMNNFIDKKITRYKLFKIDISKFLERQGANGFRVLNYKDYYFGNNREIEEKKYFYYIIPVNDNVVGVKYFNLIIQINKNGKVLYEKLEFYVNFSIANSDLVGEVDSSLVPLKFKFNKIGESIYTYSSQYSYNNEIFNFSNVFIDCYHIVDLNGENSLNKFKLPSKVNDKRKFLYHKGEFGVGKTTFDLVWTLNENRSPIIISPWEANSDHDFLYLLFMQIKRKTKTIFHKPGIQCFPFFMTLLISIVTFLYAVKDYVYLLFNAEIAHGFTLNNYIYILFSLRLIKLIWETILFLL</sequence>